<keyword evidence="6 11" id="KW-0812">Transmembrane</keyword>
<dbReference type="InterPro" id="IPR047664">
    <property type="entry name" value="SWEET"/>
</dbReference>
<dbReference type="GO" id="GO:0005886">
    <property type="term" value="C:plasma membrane"/>
    <property type="evidence" value="ECO:0007669"/>
    <property type="project" value="UniProtKB-SubCell"/>
</dbReference>
<dbReference type="Proteomes" id="UP001153069">
    <property type="component" value="Unassembled WGS sequence"/>
</dbReference>
<evidence type="ECO:0000256" key="9">
    <source>
        <dbReference type="ARBA" id="ARBA00023136"/>
    </source>
</evidence>
<dbReference type="EMBL" id="CAICTM010000610">
    <property type="protein sequence ID" value="CAB9513761.1"/>
    <property type="molecule type" value="Genomic_DNA"/>
</dbReference>
<evidence type="ECO:0000256" key="6">
    <source>
        <dbReference type="ARBA" id="ARBA00022692"/>
    </source>
</evidence>
<evidence type="ECO:0000256" key="1">
    <source>
        <dbReference type="ARBA" id="ARBA00004651"/>
    </source>
</evidence>
<evidence type="ECO:0000313" key="13">
    <source>
        <dbReference type="Proteomes" id="UP001153069"/>
    </source>
</evidence>
<evidence type="ECO:0000256" key="4">
    <source>
        <dbReference type="ARBA" id="ARBA00022475"/>
    </source>
</evidence>
<keyword evidence="9 11" id="KW-0472">Membrane</keyword>
<evidence type="ECO:0000256" key="7">
    <source>
        <dbReference type="ARBA" id="ARBA00022737"/>
    </source>
</evidence>
<evidence type="ECO:0000256" key="11">
    <source>
        <dbReference type="SAM" id="Phobius"/>
    </source>
</evidence>
<protein>
    <submittedName>
        <fullName evidence="12">Sugar transporter SWEET1</fullName>
    </submittedName>
</protein>
<dbReference type="GO" id="GO:0051119">
    <property type="term" value="F:sugar transmembrane transporter activity"/>
    <property type="evidence" value="ECO:0007669"/>
    <property type="project" value="InterPro"/>
</dbReference>
<feature type="transmembrane region" description="Helical" evidence="11">
    <location>
        <begin position="232"/>
        <end position="253"/>
    </location>
</feature>
<dbReference type="InterPro" id="IPR004316">
    <property type="entry name" value="SWEET_rpt"/>
</dbReference>
<reference evidence="12" key="1">
    <citation type="submission" date="2020-06" db="EMBL/GenBank/DDBJ databases">
        <authorList>
            <consortium name="Plant Systems Biology data submission"/>
        </authorList>
    </citation>
    <scope>NUCLEOTIDE SEQUENCE</scope>
    <source>
        <strain evidence="12">D6</strain>
    </source>
</reference>
<dbReference type="PANTHER" id="PTHR10791">
    <property type="entry name" value="RAG1-ACTIVATING PROTEIN 1"/>
    <property type="match status" value="1"/>
</dbReference>
<name>A0A9N8HH28_9STRA</name>
<keyword evidence="13" id="KW-1185">Reference proteome</keyword>
<gene>
    <name evidence="12" type="ORF">SEMRO_611_G175260.1</name>
</gene>
<evidence type="ECO:0000256" key="10">
    <source>
        <dbReference type="SAM" id="MobiDB-lite"/>
    </source>
</evidence>
<evidence type="ECO:0000256" key="2">
    <source>
        <dbReference type="ARBA" id="ARBA00007809"/>
    </source>
</evidence>
<dbReference type="OrthoDB" id="409725at2759"/>
<dbReference type="Pfam" id="PF03083">
    <property type="entry name" value="MtN3_slv"/>
    <property type="match status" value="2"/>
</dbReference>
<feature type="transmembrane region" description="Helical" evidence="11">
    <location>
        <begin position="48"/>
        <end position="67"/>
    </location>
</feature>
<comment type="subcellular location">
    <subcellularLocation>
        <location evidence="1">Cell membrane</location>
        <topology evidence="1">Multi-pass membrane protein</topology>
    </subcellularLocation>
</comment>
<dbReference type="PANTHER" id="PTHR10791:SF30">
    <property type="entry name" value="SUGAR TRANSPORTER SWEET1"/>
    <property type="match status" value="1"/>
</dbReference>
<evidence type="ECO:0000256" key="5">
    <source>
        <dbReference type="ARBA" id="ARBA00022597"/>
    </source>
</evidence>
<proteinExistence type="inferred from homology"/>
<organism evidence="12 13">
    <name type="scientific">Seminavis robusta</name>
    <dbReference type="NCBI Taxonomy" id="568900"/>
    <lineage>
        <taxon>Eukaryota</taxon>
        <taxon>Sar</taxon>
        <taxon>Stramenopiles</taxon>
        <taxon>Ochrophyta</taxon>
        <taxon>Bacillariophyta</taxon>
        <taxon>Bacillariophyceae</taxon>
        <taxon>Bacillariophycidae</taxon>
        <taxon>Naviculales</taxon>
        <taxon>Naviculaceae</taxon>
        <taxon>Seminavis</taxon>
    </lineage>
</organism>
<comment type="caution">
    <text evidence="12">The sequence shown here is derived from an EMBL/GenBank/DDBJ whole genome shotgun (WGS) entry which is preliminary data.</text>
</comment>
<keyword evidence="4" id="KW-1003">Cell membrane</keyword>
<keyword evidence="3" id="KW-0813">Transport</keyword>
<evidence type="ECO:0000313" key="12">
    <source>
        <dbReference type="EMBL" id="CAB9513761.1"/>
    </source>
</evidence>
<feature type="transmembrane region" description="Helical" evidence="11">
    <location>
        <begin position="21"/>
        <end position="42"/>
    </location>
</feature>
<dbReference type="Gene3D" id="1.20.1280.290">
    <property type="match status" value="2"/>
</dbReference>
<comment type="similarity">
    <text evidence="2">Belongs to the SWEET sugar transporter family.</text>
</comment>
<accession>A0A9N8HH28</accession>
<keyword evidence="7" id="KW-0677">Repeat</keyword>
<evidence type="ECO:0000256" key="8">
    <source>
        <dbReference type="ARBA" id="ARBA00022989"/>
    </source>
</evidence>
<feature type="region of interest" description="Disordered" evidence="10">
    <location>
        <begin position="275"/>
        <end position="315"/>
    </location>
</feature>
<keyword evidence="8 11" id="KW-1133">Transmembrane helix</keyword>
<feature type="region of interest" description="Disordered" evidence="10">
    <location>
        <begin position="94"/>
        <end position="121"/>
    </location>
</feature>
<keyword evidence="5 12" id="KW-0762">Sugar transport</keyword>
<sequence>MFAAPINDMREALAAGTGGDLNFFPFAMMTGNTIGWLAYGYFTQDPFIISSNLPGFILSLWLNMGAAKIQYMEMKEKQTTTVAERNQVMQRWDADRVSEDTEENMARQRRRRQSTVGEEEEDGLFLTNETAASIEYLQMTPQETLLLRVLVFWACIITYTSWLYPSSGDPANMVGVIVNINLVVFYAAPLKSIQTVVTERNSASIHYETMVMNWVNTTFWCLYGMARRDVVILLPNATGLMLGIAQGVLCLLYPRQPNSGGAAARLSLHELESDLLPDSADSNPEEIVPESTTELTTTAKAQGKKATSHDTPEII</sequence>
<feature type="transmembrane region" description="Helical" evidence="11">
    <location>
        <begin position="145"/>
        <end position="164"/>
    </location>
</feature>
<feature type="transmembrane region" description="Helical" evidence="11">
    <location>
        <begin position="170"/>
        <end position="188"/>
    </location>
</feature>
<feature type="compositionally biased region" description="Low complexity" evidence="10">
    <location>
        <begin position="296"/>
        <end position="305"/>
    </location>
</feature>
<evidence type="ECO:0000256" key="3">
    <source>
        <dbReference type="ARBA" id="ARBA00022448"/>
    </source>
</evidence>
<dbReference type="AlphaFoldDB" id="A0A9N8HH28"/>